<sequence>MIANNTATEQRQGFFGPYTASKANVTVSWEVYDNRNISDVSITMEQRGLFFWGQVDSASYTASSSGETVLKQNQSTGWNNYRATITVTDEAGNTASETINFQAG</sequence>
<name>A0A8T4GSB1_9EURY</name>
<evidence type="ECO:0000313" key="2">
    <source>
        <dbReference type="Proteomes" id="UP000823736"/>
    </source>
</evidence>
<dbReference type="EMBL" id="JAGGLC010000001">
    <property type="protein sequence ID" value="MBP1985759.1"/>
    <property type="molecule type" value="Genomic_DNA"/>
</dbReference>
<protein>
    <submittedName>
        <fullName evidence="1">Uncharacterized protein</fullName>
    </submittedName>
</protein>
<dbReference type="Gene3D" id="2.60.40.10">
    <property type="entry name" value="Immunoglobulins"/>
    <property type="match status" value="1"/>
</dbReference>
<dbReference type="InterPro" id="IPR013783">
    <property type="entry name" value="Ig-like_fold"/>
</dbReference>
<evidence type="ECO:0000313" key="1">
    <source>
        <dbReference type="EMBL" id="MBP1985759.1"/>
    </source>
</evidence>
<reference evidence="1" key="1">
    <citation type="submission" date="2021-03" db="EMBL/GenBank/DDBJ databases">
        <title>Genomic Encyclopedia of Type Strains, Phase IV (KMG-IV): sequencing the most valuable type-strain genomes for metagenomic binning, comparative biology and taxonomic classification.</title>
        <authorList>
            <person name="Goeker M."/>
        </authorList>
    </citation>
    <scope>NUCLEOTIDE SEQUENCE</scope>
    <source>
        <strain evidence="1">DSM 26232</strain>
    </source>
</reference>
<dbReference type="OrthoDB" id="382779at2157"/>
<comment type="caution">
    <text evidence="1">The sequence shown here is derived from an EMBL/GenBank/DDBJ whole genome shotgun (WGS) entry which is preliminary data.</text>
</comment>
<gene>
    <name evidence="1" type="ORF">J2753_000232</name>
</gene>
<organism evidence="1 2">
    <name type="scientific">Halolamina salifodinae</name>
    <dbReference type="NCBI Taxonomy" id="1202767"/>
    <lineage>
        <taxon>Archaea</taxon>
        <taxon>Methanobacteriati</taxon>
        <taxon>Methanobacteriota</taxon>
        <taxon>Stenosarchaea group</taxon>
        <taxon>Halobacteria</taxon>
        <taxon>Halobacteriales</taxon>
        <taxon>Haloferacaceae</taxon>
    </lineage>
</organism>
<dbReference type="AlphaFoldDB" id="A0A8T4GSB1"/>
<dbReference type="Proteomes" id="UP000823736">
    <property type="component" value="Unassembled WGS sequence"/>
</dbReference>
<accession>A0A8T4GSB1</accession>
<proteinExistence type="predicted"/>
<dbReference type="RefSeq" id="WP_209489638.1">
    <property type="nucleotide sequence ID" value="NZ_JAGGLC010000001.1"/>
</dbReference>
<keyword evidence="2" id="KW-1185">Reference proteome</keyword>